<dbReference type="GO" id="GO:0032259">
    <property type="term" value="P:methylation"/>
    <property type="evidence" value="ECO:0007669"/>
    <property type="project" value="UniProtKB-KW"/>
</dbReference>
<evidence type="ECO:0000259" key="20">
    <source>
        <dbReference type="PROSITE" id="PS50021"/>
    </source>
</evidence>
<evidence type="ECO:0000256" key="6">
    <source>
        <dbReference type="ARBA" id="ARBA00022491"/>
    </source>
</evidence>
<evidence type="ECO:0000256" key="7">
    <source>
        <dbReference type="ARBA" id="ARBA00022603"/>
    </source>
</evidence>
<dbReference type="PANTHER" id="PTHR23068">
    <property type="entry name" value="DNA CYTOSINE-5- -METHYLTRANSFERASE 3-RELATED"/>
    <property type="match status" value="1"/>
</dbReference>
<dbReference type="Proteomes" id="UP000694402">
    <property type="component" value="Unassembled WGS sequence"/>
</dbReference>
<keyword evidence="24" id="KW-1185">Reference proteome</keyword>
<comment type="similarity">
    <text evidence="3">Belongs to the MAPRE family.</text>
</comment>
<dbReference type="PROSITE" id="PS50812">
    <property type="entry name" value="PWWP"/>
    <property type="match status" value="1"/>
</dbReference>
<keyword evidence="10" id="KW-0949">S-adenosyl-L-methionine</keyword>
<feature type="domain" description="Calponin-homology (CH)" evidence="20">
    <location>
        <begin position="17"/>
        <end position="119"/>
    </location>
</feature>
<dbReference type="InterPro" id="IPR029063">
    <property type="entry name" value="SAM-dependent_MTases_sf"/>
</dbReference>
<dbReference type="GeneTree" id="ENSGT00940000166425"/>
<evidence type="ECO:0000259" key="22">
    <source>
        <dbReference type="PROSITE" id="PS51533"/>
    </source>
</evidence>
<proteinExistence type="inferred from homology"/>
<keyword evidence="5" id="KW-0963">Cytoplasm</keyword>
<keyword evidence="13" id="KW-0863">Zinc-finger</keyword>
<dbReference type="GO" id="GO:0005874">
    <property type="term" value="C:microtubule"/>
    <property type="evidence" value="ECO:0007669"/>
    <property type="project" value="UniProtKB-KW"/>
</dbReference>
<dbReference type="Pfam" id="PF00145">
    <property type="entry name" value="DNA_methylase"/>
    <property type="match status" value="1"/>
</dbReference>
<evidence type="ECO:0000256" key="9">
    <source>
        <dbReference type="ARBA" id="ARBA00022679"/>
    </source>
</evidence>
<accession>A0A8C8D2X1</accession>
<dbReference type="EC" id="2.1.1.37" evidence="4"/>
<dbReference type="InterPro" id="IPR050390">
    <property type="entry name" value="C5-Methyltransferase"/>
</dbReference>
<dbReference type="Gene3D" id="1.10.720.50">
    <property type="entry name" value="PWWP, helical domain"/>
    <property type="match status" value="1"/>
</dbReference>
<dbReference type="InterPro" id="IPR040552">
    <property type="entry name" value="DNMT3_ADD_GATA1-like"/>
</dbReference>
<evidence type="ECO:0000256" key="1">
    <source>
        <dbReference type="ARBA" id="ARBA00004123"/>
    </source>
</evidence>
<keyword evidence="12" id="KW-0479">Metal-binding</keyword>
<evidence type="ECO:0000256" key="17">
    <source>
        <dbReference type="ARBA" id="ARBA00023212"/>
    </source>
</evidence>
<dbReference type="Pfam" id="PF00855">
    <property type="entry name" value="PWWP"/>
    <property type="match status" value="1"/>
</dbReference>
<dbReference type="SUPFAM" id="SSF47576">
    <property type="entry name" value="Calponin-homology domain, CH-domain"/>
    <property type="match status" value="1"/>
</dbReference>
<dbReference type="SUPFAM" id="SSF53335">
    <property type="entry name" value="S-adenosyl-L-methionine-dependent methyltransferases"/>
    <property type="match status" value="1"/>
</dbReference>
<evidence type="ECO:0000256" key="3">
    <source>
        <dbReference type="ARBA" id="ARBA00010729"/>
    </source>
</evidence>
<dbReference type="FunFam" id="3.40.50.150:FF:000008">
    <property type="entry name" value="DNA (Cytosine-5)-methyltransferase 3A isoform X1"/>
    <property type="match status" value="1"/>
</dbReference>
<dbReference type="InterPro" id="IPR001525">
    <property type="entry name" value="C5_MeTfrase"/>
</dbReference>
<dbReference type="Pfam" id="PF00307">
    <property type="entry name" value="CH"/>
    <property type="match status" value="1"/>
</dbReference>
<dbReference type="SUPFAM" id="SSF63748">
    <property type="entry name" value="Tudor/PWWP/MBT"/>
    <property type="match status" value="1"/>
</dbReference>
<feature type="domain" description="PWWP" evidence="21">
    <location>
        <begin position="731"/>
        <end position="787"/>
    </location>
</feature>
<dbReference type="GO" id="GO:0051718">
    <property type="term" value="F:DNA (cytosine-5-)-methyltransferase activity, acting on CpG substrates"/>
    <property type="evidence" value="ECO:0007669"/>
    <property type="project" value="TreeGrafter"/>
</dbReference>
<evidence type="ECO:0000256" key="8">
    <source>
        <dbReference type="ARBA" id="ARBA00022618"/>
    </source>
</evidence>
<name>A0A8C8D2X1_ONCTS</name>
<dbReference type="Pfam" id="PF17980">
    <property type="entry name" value="ADD_DNMT3"/>
    <property type="match status" value="1"/>
</dbReference>
<keyword evidence="7" id="KW-0489">Methyltransferase</keyword>
<dbReference type="Gene3D" id="3.40.50.150">
    <property type="entry name" value="Vaccinia Virus protein VP39"/>
    <property type="match status" value="2"/>
</dbReference>
<evidence type="ECO:0000256" key="10">
    <source>
        <dbReference type="ARBA" id="ARBA00022691"/>
    </source>
</evidence>
<dbReference type="PROSITE" id="PS51533">
    <property type="entry name" value="ADD"/>
    <property type="match status" value="1"/>
</dbReference>
<evidence type="ECO:0000256" key="13">
    <source>
        <dbReference type="ARBA" id="ARBA00022771"/>
    </source>
</evidence>
<dbReference type="SMART" id="SM00293">
    <property type="entry name" value="PWWP"/>
    <property type="match status" value="1"/>
</dbReference>
<evidence type="ECO:0000256" key="12">
    <source>
        <dbReference type="ARBA" id="ARBA00022723"/>
    </source>
</evidence>
<evidence type="ECO:0000313" key="23">
    <source>
        <dbReference type="Ensembl" id="ENSOTSP00005020905.1"/>
    </source>
</evidence>
<dbReference type="GO" id="GO:0051301">
    <property type="term" value="P:cell division"/>
    <property type="evidence" value="ECO:0007669"/>
    <property type="project" value="UniProtKB-KW"/>
</dbReference>
<keyword evidence="8" id="KW-0132">Cell division</keyword>
<keyword evidence="16" id="KW-0238">DNA-binding</keyword>
<dbReference type="InterPro" id="IPR001715">
    <property type="entry name" value="CH_dom"/>
</dbReference>
<reference evidence="23" key="1">
    <citation type="submission" date="2025-08" db="UniProtKB">
        <authorList>
            <consortium name="Ensembl"/>
        </authorList>
    </citation>
    <scope>IDENTIFICATION</scope>
</reference>
<dbReference type="GO" id="GO:0005634">
    <property type="term" value="C:nucleus"/>
    <property type="evidence" value="ECO:0007669"/>
    <property type="project" value="UniProtKB-SubCell"/>
</dbReference>
<keyword evidence="15" id="KW-0862">Zinc</keyword>
<protein>
    <recommendedName>
        <fullName evidence="4">DNA (cytosine-5-)-methyltransferase</fullName>
        <ecNumber evidence="4">2.1.1.37</ecNumber>
    </recommendedName>
</protein>
<evidence type="ECO:0000259" key="21">
    <source>
        <dbReference type="PROSITE" id="PS50812"/>
    </source>
</evidence>
<dbReference type="GO" id="GO:0008270">
    <property type="term" value="F:zinc ion binding"/>
    <property type="evidence" value="ECO:0007669"/>
    <property type="project" value="UniProtKB-KW"/>
</dbReference>
<reference evidence="23" key="2">
    <citation type="submission" date="2025-09" db="UniProtKB">
        <authorList>
            <consortium name="Ensembl"/>
        </authorList>
    </citation>
    <scope>IDENTIFICATION</scope>
</reference>
<dbReference type="Gene3D" id="2.30.30.140">
    <property type="match status" value="1"/>
</dbReference>
<dbReference type="InterPro" id="IPR000313">
    <property type="entry name" value="PWWP_dom"/>
</dbReference>
<dbReference type="PROSITE" id="PS50021">
    <property type="entry name" value="CH"/>
    <property type="match status" value="1"/>
</dbReference>
<dbReference type="InterPro" id="IPR025766">
    <property type="entry name" value="ADD"/>
</dbReference>
<keyword evidence="14" id="KW-0498">Mitosis</keyword>
<keyword evidence="9" id="KW-0808">Transferase</keyword>
<dbReference type="FunFam" id="1.10.418.10:FF:000028">
    <property type="entry name" value="RP/EB family microtubule-associated protein"/>
    <property type="match status" value="1"/>
</dbReference>
<comment type="subcellular location">
    <subcellularLocation>
        <location evidence="2">Cytoplasm</location>
        <location evidence="2">Cytoskeleton</location>
    </subcellularLocation>
    <subcellularLocation>
        <location evidence="1">Nucleus</location>
    </subcellularLocation>
</comment>
<evidence type="ECO:0000256" key="19">
    <source>
        <dbReference type="ARBA" id="ARBA00023306"/>
    </source>
</evidence>
<keyword evidence="6" id="KW-0678">Repressor</keyword>
<evidence type="ECO:0000256" key="14">
    <source>
        <dbReference type="ARBA" id="ARBA00022776"/>
    </source>
</evidence>
<sequence length="1298" mass="144682">MATNVDLDQTPDATAEKCSSFELLDWLNKTLDIKFTRVEHICSGSCYCQLMDWIFPGCIDLSTVKFQAQDMSDFLHNYNMLQAGFNKTGVTKTVPVEELINGKFQPNFIFLKWFKRFFQANLAGQVYNPVEARQGQDIQPAIFRLHSPQRLHLKGHNSATNCVSGPSAAEDQVSNRYGQYVLGLQYPEDIVSACQKTPYCIYMYGGVVLGQTDMASVVLVGYFDVKEARHCIRLLDVLQPPDDDNAGEKTAAALVETLERFGLPAANLAALYSDGNGSASEPICSQLRELNTNMLVLSGLYGVADAACHAGVSELSTQAQELIVDIYSHYSSCSTKDDNLKELFSSISGTDGLTLPLTTCCLSFCMLVRKVLGMWTDLISHFSSCNEEDNIDNKAKLICTQLQDPKLRAIFMFLDQALEPLRVFQERLHHHEGSARADLVQILQDASGLLRSYASSFLRPQAVVLFLKERDAFLLKTTKFHLPGAELNVGGAVVEDFLCESSETGSEALQLLQEQALSFYTALTARVAEGLPLSDGVLRSMAQLLSPQGRLKVTGKAVGELGAKLGLCSSPEEISQLNKEFLEYQCDGGVQNDSATPSLEQHWSTVLKASGSNTIFRKLVLTLLAILSDLTKCDLTKCGKSQEVCPKAVCVSVSLSVSQSVSQSLHLYYLCLCSQAVENGDADQFADSVTESELDSIQKVDLTNDSTLSDNNSVNGLGRKKESRGCSRKIPSELVWGKVKGFSWWPGVVVLWKTNKTPPVSMRRVEWFGDGMFSEICTERLLRFAAFATGFCKNSYASLPTYKDAIYQVLELAGERCEKSFLAAGNKQEELKLMLDWAHSGFQPTGPDGFNPPAPAGMCGLDNFTILMYKINYCITSEFCLSCGTPHIHTFHPLFEGSLCQKCKENFIETLYRYDKDGYQSYCTVCCAGQEVILCGNASCCRCFCKDCLNFLVGDGTFNQLKDVDPWSCFMCLPSQCNGSLKLRPDWSVRVQQFFVNNSTLKFEPHRMYPSIPTHQRRPIRVLSLFDGIATGYLVLKDLGFIIKRYIASEICGNSIAVGMIKHQGQIEHINDVRTITRKHLAEWGPFDLLIGGSPSNDLACVNPARKGLFEGTGRLFFEYYRMLTMMRPREDDDRPFFWLFENVVAMSGHDKTDICRFLECNPILIDAVKVSPAHRARYFWGNLPGMNRPLATSLDDKVNLQDCLELGRTAKYNKVRTITTKSNSIRQGKMGPLPVDSNGKEDSLWCTEMEKIFGFRKHYTDVNNMGQSQRQKVLGRSWSVPVIRHLLAPLKDYFACE</sequence>
<organism evidence="23 24">
    <name type="scientific">Oncorhynchus tshawytscha</name>
    <name type="common">Chinook salmon</name>
    <name type="synonym">Salmo tshawytscha</name>
    <dbReference type="NCBI Taxonomy" id="74940"/>
    <lineage>
        <taxon>Eukaryota</taxon>
        <taxon>Metazoa</taxon>
        <taxon>Chordata</taxon>
        <taxon>Craniata</taxon>
        <taxon>Vertebrata</taxon>
        <taxon>Euteleostomi</taxon>
        <taxon>Actinopterygii</taxon>
        <taxon>Neopterygii</taxon>
        <taxon>Teleostei</taxon>
        <taxon>Protacanthopterygii</taxon>
        <taxon>Salmoniformes</taxon>
        <taxon>Salmonidae</taxon>
        <taxon>Salmoninae</taxon>
        <taxon>Oncorhynchus</taxon>
    </lineage>
</organism>
<dbReference type="InterPro" id="IPR036872">
    <property type="entry name" value="CH_dom_sf"/>
</dbReference>
<dbReference type="InterPro" id="IPR049554">
    <property type="entry name" value="DNMT3_ADD_PHD"/>
</dbReference>
<dbReference type="Pfam" id="PF21255">
    <property type="entry name" value="DNMT3_ADD_GATA1-like"/>
    <property type="match status" value="1"/>
</dbReference>
<evidence type="ECO:0000256" key="16">
    <source>
        <dbReference type="ARBA" id="ARBA00023125"/>
    </source>
</evidence>
<dbReference type="GO" id="GO:0000122">
    <property type="term" value="P:negative regulation of transcription by RNA polymerase II"/>
    <property type="evidence" value="ECO:0007669"/>
    <property type="project" value="TreeGrafter"/>
</dbReference>
<dbReference type="GO" id="GO:0003677">
    <property type="term" value="F:DNA binding"/>
    <property type="evidence" value="ECO:0007669"/>
    <property type="project" value="UniProtKB-KW"/>
</dbReference>
<evidence type="ECO:0000256" key="4">
    <source>
        <dbReference type="ARBA" id="ARBA00011975"/>
    </source>
</evidence>
<keyword evidence="19" id="KW-0131">Cell cycle</keyword>
<evidence type="ECO:0000256" key="5">
    <source>
        <dbReference type="ARBA" id="ARBA00022490"/>
    </source>
</evidence>
<dbReference type="Ensembl" id="ENSOTST00005022720.2">
    <property type="protein sequence ID" value="ENSOTSP00005020905.1"/>
    <property type="gene ID" value="ENSOTSG00005008820.2"/>
</dbReference>
<gene>
    <name evidence="23" type="primary">LOC112216187</name>
</gene>
<dbReference type="Gene3D" id="1.10.418.10">
    <property type="entry name" value="Calponin-like domain"/>
    <property type="match status" value="1"/>
</dbReference>
<keyword evidence="11" id="KW-0493">Microtubule</keyword>
<keyword evidence="18" id="KW-0539">Nucleus</keyword>
<evidence type="ECO:0000313" key="24">
    <source>
        <dbReference type="Proteomes" id="UP000694402"/>
    </source>
</evidence>
<evidence type="ECO:0000256" key="11">
    <source>
        <dbReference type="ARBA" id="ARBA00022701"/>
    </source>
</evidence>
<evidence type="ECO:0000256" key="15">
    <source>
        <dbReference type="ARBA" id="ARBA00022833"/>
    </source>
</evidence>
<evidence type="ECO:0000256" key="18">
    <source>
        <dbReference type="ARBA" id="ARBA00023242"/>
    </source>
</evidence>
<dbReference type="PANTHER" id="PTHR23068:SF53">
    <property type="entry name" value="DNA (CYTOSINE-5-)-METHYLTRANSFERASE"/>
    <property type="match status" value="1"/>
</dbReference>
<keyword evidence="17" id="KW-0206">Cytoskeleton</keyword>
<evidence type="ECO:0000256" key="2">
    <source>
        <dbReference type="ARBA" id="ARBA00004245"/>
    </source>
</evidence>
<feature type="domain" description="PHD-type" evidence="22">
    <location>
        <begin position="868"/>
        <end position="1000"/>
    </location>
</feature>